<keyword evidence="2" id="KW-0812">Transmembrane</keyword>
<feature type="compositionally biased region" description="Pro residues" evidence="1">
    <location>
        <begin position="101"/>
        <end position="113"/>
    </location>
</feature>
<dbReference type="PROSITE" id="PS51257">
    <property type="entry name" value="PROKAR_LIPOPROTEIN"/>
    <property type="match status" value="1"/>
</dbReference>
<feature type="compositionally biased region" description="Pro residues" evidence="1">
    <location>
        <begin position="55"/>
        <end position="70"/>
    </location>
</feature>
<sequence>MNKTGRIFLISGFAALIPFICICGCIILACILLKKRKQKVGPHISVATKSAVPDNYPPPPPPPPRPPQPPHMTNGGIYRAHDVNVAPSYSGYPADCQTYPSLPPYPTNPPSYGPNPSVYYDTNH</sequence>
<reference evidence="4" key="1">
    <citation type="submission" date="2022-11" db="UniProtKB">
        <authorList>
            <consortium name="WormBaseParasite"/>
        </authorList>
    </citation>
    <scope>IDENTIFICATION</scope>
</reference>
<keyword evidence="3" id="KW-1185">Reference proteome</keyword>
<evidence type="ECO:0000313" key="4">
    <source>
        <dbReference type="WBParaSite" id="PDA_v2.g8119.t1"/>
    </source>
</evidence>
<keyword evidence="2" id="KW-0472">Membrane</keyword>
<dbReference type="Proteomes" id="UP000887578">
    <property type="component" value="Unplaced"/>
</dbReference>
<keyword evidence="2" id="KW-1133">Transmembrane helix</keyword>
<proteinExistence type="predicted"/>
<dbReference type="WBParaSite" id="PDA_v2.g8119.t1">
    <property type="protein sequence ID" value="PDA_v2.g8119.t1"/>
    <property type="gene ID" value="PDA_v2.g8119"/>
</dbReference>
<evidence type="ECO:0000256" key="2">
    <source>
        <dbReference type="SAM" id="Phobius"/>
    </source>
</evidence>
<feature type="region of interest" description="Disordered" evidence="1">
    <location>
        <begin position="100"/>
        <end position="124"/>
    </location>
</feature>
<name>A0A914QVS2_9BILA</name>
<protein>
    <submittedName>
        <fullName evidence="4">Uncharacterized protein</fullName>
    </submittedName>
</protein>
<organism evidence="3 4">
    <name type="scientific">Panagrolaimus davidi</name>
    <dbReference type="NCBI Taxonomy" id="227884"/>
    <lineage>
        <taxon>Eukaryota</taxon>
        <taxon>Metazoa</taxon>
        <taxon>Ecdysozoa</taxon>
        <taxon>Nematoda</taxon>
        <taxon>Chromadorea</taxon>
        <taxon>Rhabditida</taxon>
        <taxon>Tylenchina</taxon>
        <taxon>Panagrolaimomorpha</taxon>
        <taxon>Panagrolaimoidea</taxon>
        <taxon>Panagrolaimidae</taxon>
        <taxon>Panagrolaimus</taxon>
    </lineage>
</organism>
<feature type="region of interest" description="Disordered" evidence="1">
    <location>
        <begin position="46"/>
        <end position="77"/>
    </location>
</feature>
<accession>A0A914QVS2</accession>
<evidence type="ECO:0000256" key="1">
    <source>
        <dbReference type="SAM" id="MobiDB-lite"/>
    </source>
</evidence>
<dbReference type="AlphaFoldDB" id="A0A914QVS2"/>
<feature type="transmembrane region" description="Helical" evidence="2">
    <location>
        <begin position="6"/>
        <end position="33"/>
    </location>
</feature>
<evidence type="ECO:0000313" key="3">
    <source>
        <dbReference type="Proteomes" id="UP000887578"/>
    </source>
</evidence>